<dbReference type="AlphaFoldDB" id="A0A0V8QDY3"/>
<evidence type="ECO:0000313" key="2">
    <source>
        <dbReference type="EMBL" id="KSV58813.1"/>
    </source>
</evidence>
<keyword evidence="1" id="KW-0812">Transmembrane</keyword>
<gene>
    <name evidence="2" type="ORF">ASU35_11555</name>
</gene>
<keyword evidence="1" id="KW-1133">Transmembrane helix</keyword>
<evidence type="ECO:0008006" key="4">
    <source>
        <dbReference type="Google" id="ProtNLM"/>
    </source>
</evidence>
<proteinExistence type="predicted"/>
<feature type="transmembrane region" description="Helical" evidence="1">
    <location>
        <begin position="243"/>
        <end position="262"/>
    </location>
</feature>
<protein>
    <recommendedName>
        <fullName evidence="4">Oligosaccharide repeat unit polymerase</fullName>
    </recommendedName>
</protein>
<feature type="transmembrane region" description="Helical" evidence="1">
    <location>
        <begin position="129"/>
        <end position="147"/>
    </location>
</feature>
<sequence length="425" mass="49281">MKIVKKNILCSIGAILYYLFLKHLYLNYIHKFWDYSGFLYEGRQINPIISILLLLPAILFLSHASKKKEVSYQVVTVLIIIGFFPALVMAEFMRTEFFILLLVYYYFLMILTVVIKTIRFKSIKFSGRIVERLLVCIFTSVTLYIWIRYAKMHIQTNILDVYGQRALVSSFRYSRIISYIYSMSKLVIPFFIVYELDKKHYAYSFILWIIGFLTFCIDGSKGMLFTIIIGVIAYFVIKKIQDYLWIFPYALLLLGGVGILEYKFMSKLITISLFFRRVSFVPAQLNYDYYNYFSIREKDYFRGSLSLLGESPYDNISKIIGEFNGSGSSCNNGLFSDAYLNFGGIGVIIFPILIVLLLKCLDGAAYGIKNEVLFILILKFSLSLISSAFFTNILSHGIFIMIIILYLLKREKSTVCVKEKERLTG</sequence>
<dbReference type="OrthoDB" id="2858896at2"/>
<dbReference type="STRING" id="290052.ASU35_11555"/>
<feature type="transmembrane region" description="Helical" evidence="1">
    <location>
        <begin position="7"/>
        <end position="25"/>
    </location>
</feature>
<feature type="transmembrane region" description="Helical" evidence="1">
    <location>
        <begin position="98"/>
        <end position="117"/>
    </location>
</feature>
<feature type="transmembrane region" description="Helical" evidence="1">
    <location>
        <begin position="338"/>
        <end position="358"/>
    </location>
</feature>
<evidence type="ECO:0000313" key="3">
    <source>
        <dbReference type="Proteomes" id="UP000054874"/>
    </source>
</evidence>
<feature type="transmembrane region" description="Helical" evidence="1">
    <location>
        <begin position="206"/>
        <end position="237"/>
    </location>
</feature>
<dbReference type="Proteomes" id="UP000054874">
    <property type="component" value="Unassembled WGS sequence"/>
</dbReference>
<accession>A0A0V8QDY3</accession>
<feature type="transmembrane region" description="Helical" evidence="1">
    <location>
        <begin position="74"/>
        <end position="92"/>
    </location>
</feature>
<feature type="transmembrane region" description="Helical" evidence="1">
    <location>
        <begin position="45"/>
        <end position="62"/>
    </location>
</feature>
<feature type="transmembrane region" description="Helical" evidence="1">
    <location>
        <begin position="378"/>
        <end position="408"/>
    </location>
</feature>
<keyword evidence="1" id="KW-0472">Membrane</keyword>
<feature type="transmembrane region" description="Helical" evidence="1">
    <location>
        <begin position="176"/>
        <end position="194"/>
    </location>
</feature>
<organism evidence="2 3">
    <name type="scientific">Acetivibrio ethanolgignens</name>
    <dbReference type="NCBI Taxonomy" id="290052"/>
    <lineage>
        <taxon>Bacteria</taxon>
        <taxon>Bacillati</taxon>
        <taxon>Bacillota</taxon>
        <taxon>Clostridia</taxon>
        <taxon>Eubacteriales</taxon>
        <taxon>Oscillospiraceae</taxon>
        <taxon>Acetivibrio</taxon>
    </lineage>
</organism>
<reference evidence="2 3" key="1">
    <citation type="submission" date="2015-11" db="EMBL/GenBank/DDBJ databases">
        <title>Butyribacter intestini gen. nov., sp. nov., a butyric acid-producing bacterium of the family Lachnospiraceae isolated from the human faeces.</title>
        <authorList>
            <person name="Zou Y."/>
            <person name="Xue W."/>
            <person name="Luo G."/>
            <person name="Lv M."/>
        </authorList>
    </citation>
    <scope>NUCLEOTIDE SEQUENCE [LARGE SCALE GENOMIC DNA]</scope>
    <source>
        <strain evidence="2 3">ACET-33324</strain>
    </source>
</reference>
<dbReference type="EMBL" id="LNAM01000160">
    <property type="protein sequence ID" value="KSV58813.1"/>
    <property type="molecule type" value="Genomic_DNA"/>
</dbReference>
<dbReference type="RefSeq" id="WP_058352963.1">
    <property type="nucleotide sequence ID" value="NZ_CABMMD010000160.1"/>
</dbReference>
<comment type="caution">
    <text evidence="2">The sequence shown here is derived from an EMBL/GenBank/DDBJ whole genome shotgun (WGS) entry which is preliminary data.</text>
</comment>
<keyword evidence="3" id="KW-1185">Reference proteome</keyword>
<name>A0A0V8QDY3_9FIRM</name>
<evidence type="ECO:0000256" key="1">
    <source>
        <dbReference type="SAM" id="Phobius"/>
    </source>
</evidence>